<feature type="domain" description="Porin" evidence="10">
    <location>
        <begin position="8"/>
        <end position="303"/>
    </location>
</feature>
<gene>
    <name evidence="11" type="ORF">KVP70_17235</name>
    <name evidence="12" type="ORF">L1274_004636</name>
</gene>
<dbReference type="CDD" id="cd00342">
    <property type="entry name" value="gram_neg_porins"/>
    <property type="match status" value="1"/>
</dbReference>
<accession>A0AA41H8P1</accession>
<keyword evidence="14" id="KW-1185">Reference proteome</keyword>
<evidence type="ECO:0000313" key="14">
    <source>
        <dbReference type="Proteomes" id="UP001162889"/>
    </source>
</evidence>
<sequence length="330" mass="34526">MQKYVMSALALGLVSAVAQAQSSVTVYGVADAGLVLERGGAAGNLQNISSGVGSGSRIGFKGKEDLGGGMSAGFVLENGYTIDTGAAGQGGLLFGRQAYVCLSGKAGAVSMGRQYMPYYKALRDVADPFVTGFAGNAQNLFFPSTRVDNSVEYITPRYNGFSADVMYGFGETAGDSAKNRSIGGSASYDNGPLSLVLAHHQRDNALATAHTRYTMLAGRYRIDGVTGHAAYSRNQDLLGVTSRDALLGVSVAAGAGKFLASYIDHRDDSAAHQRSRQAAIGYLHPLSVRTDLYTAYGRILNRNGANFHVGTATDTGTGTTGFNLGVRHVF</sequence>
<dbReference type="Proteomes" id="UP001162889">
    <property type="component" value="Unassembled WGS sequence"/>
</dbReference>
<evidence type="ECO:0000313" key="13">
    <source>
        <dbReference type="Proteomes" id="UP001155901"/>
    </source>
</evidence>
<comment type="caution">
    <text evidence="11">The sequence shown here is derived from an EMBL/GenBank/DDBJ whole genome shotgun (WGS) entry which is preliminary data.</text>
</comment>
<dbReference type="EMBL" id="JAHTGR010000008">
    <property type="protein sequence ID" value="MBV6322680.1"/>
    <property type="molecule type" value="Genomic_DNA"/>
</dbReference>
<dbReference type="GO" id="GO:0015288">
    <property type="term" value="F:porin activity"/>
    <property type="evidence" value="ECO:0007669"/>
    <property type="project" value="UniProtKB-KW"/>
</dbReference>
<evidence type="ECO:0000256" key="4">
    <source>
        <dbReference type="ARBA" id="ARBA00022692"/>
    </source>
</evidence>
<feature type="signal peptide" evidence="9">
    <location>
        <begin position="1"/>
        <end position="20"/>
    </location>
</feature>
<dbReference type="PANTHER" id="PTHR34501:SF9">
    <property type="entry name" value="MAJOR OUTER MEMBRANE PROTEIN P.IA"/>
    <property type="match status" value="1"/>
</dbReference>
<evidence type="ECO:0000256" key="9">
    <source>
        <dbReference type="SAM" id="SignalP"/>
    </source>
</evidence>
<keyword evidence="2" id="KW-0813">Transport</keyword>
<evidence type="ECO:0000259" key="10">
    <source>
        <dbReference type="Pfam" id="PF13609"/>
    </source>
</evidence>
<evidence type="ECO:0000256" key="2">
    <source>
        <dbReference type="ARBA" id="ARBA00022448"/>
    </source>
</evidence>
<evidence type="ECO:0000256" key="5">
    <source>
        <dbReference type="ARBA" id="ARBA00022729"/>
    </source>
</evidence>
<keyword evidence="7" id="KW-0626">Porin</keyword>
<evidence type="ECO:0000256" key="7">
    <source>
        <dbReference type="ARBA" id="ARBA00023114"/>
    </source>
</evidence>
<dbReference type="InterPro" id="IPR033900">
    <property type="entry name" value="Gram_neg_porin_domain"/>
</dbReference>
<name>A0AA41H8P1_9BURK</name>
<keyword evidence="8" id="KW-0998">Cell outer membrane</keyword>
<comment type="subcellular location">
    <subcellularLocation>
        <location evidence="1">Cell outer membrane</location>
        <topology evidence="1">Multi-pass membrane protein</topology>
    </subcellularLocation>
</comment>
<evidence type="ECO:0000313" key="12">
    <source>
        <dbReference type="EMBL" id="MCP2010894.1"/>
    </source>
</evidence>
<dbReference type="GO" id="GO:0006811">
    <property type="term" value="P:monoatomic ion transport"/>
    <property type="evidence" value="ECO:0007669"/>
    <property type="project" value="UniProtKB-KW"/>
</dbReference>
<dbReference type="GO" id="GO:0009279">
    <property type="term" value="C:cell outer membrane"/>
    <property type="evidence" value="ECO:0007669"/>
    <property type="project" value="UniProtKB-SubCell"/>
</dbReference>
<evidence type="ECO:0000256" key="1">
    <source>
        <dbReference type="ARBA" id="ARBA00004571"/>
    </source>
</evidence>
<evidence type="ECO:0000256" key="3">
    <source>
        <dbReference type="ARBA" id="ARBA00022452"/>
    </source>
</evidence>
<keyword evidence="6" id="KW-0406">Ion transport</keyword>
<reference evidence="11" key="1">
    <citation type="submission" date="2021-07" db="EMBL/GenBank/DDBJ databases">
        <title>Characterization of violacein-producing bacteria and related species.</title>
        <authorList>
            <person name="Wilson H.S."/>
            <person name="De Leon M.E."/>
        </authorList>
    </citation>
    <scope>NUCLEOTIDE SEQUENCE</scope>
    <source>
        <strain evidence="11">HSC-15S17</strain>
    </source>
</reference>
<dbReference type="Pfam" id="PF13609">
    <property type="entry name" value="Porin_4"/>
    <property type="match status" value="1"/>
</dbReference>
<dbReference type="AlphaFoldDB" id="A0AA41H8P1"/>
<keyword evidence="5 9" id="KW-0732">Signal</keyword>
<keyword evidence="3" id="KW-0472">Membrane</keyword>
<keyword evidence="4" id="KW-0812">Transmembrane</keyword>
<organism evidence="11 13">
    <name type="scientific">Duganella violaceipulchra</name>
    <dbReference type="NCBI Taxonomy" id="2849652"/>
    <lineage>
        <taxon>Bacteria</taxon>
        <taxon>Pseudomonadati</taxon>
        <taxon>Pseudomonadota</taxon>
        <taxon>Betaproteobacteria</taxon>
        <taxon>Burkholderiales</taxon>
        <taxon>Oxalobacteraceae</taxon>
        <taxon>Telluria group</taxon>
        <taxon>Duganella</taxon>
    </lineage>
</organism>
<keyword evidence="3" id="KW-1134">Transmembrane beta strand</keyword>
<protein>
    <submittedName>
        <fullName evidence="11">Porin</fullName>
    </submittedName>
</protein>
<proteinExistence type="predicted"/>
<dbReference type="PANTHER" id="PTHR34501">
    <property type="entry name" value="PROTEIN YDDL-RELATED"/>
    <property type="match status" value="1"/>
</dbReference>
<dbReference type="EMBL" id="JALJZU010000009">
    <property type="protein sequence ID" value="MCP2010894.1"/>
    <property type="molecule type" value="Genomic_DNA"/>
</dbReference>
<evidence type="ECO:0000256" key="8">
    <source>
        <dbReference type="ARBA" id="ARBA00023237"/>
    </source>
</evidence>
<dbReference type="Proteomes" id="UP001155901">
    <property type="component" value="Unassembled WGS sequence"/>
</dbReference>
<evidence type="ECO:0000313" key="11">
    <source>
        <dbReference type="EMBL" id="MBV6322680.1"/>
    </source>
</evidence>
<dbReference type="InterPro" id="IPR050298">
    <property type="entry name" value="Gram-neg_bact_OMP"/>
</dbReference>
<dbReference type="GO" id="GO:0046930">
    <property type="term" value="C:pore complex"/>
    <property type="evidence" value="ECO:0007669"/>
    <property type="project" value="UniProtKB-KW"/>
</dbReference>
<dbReference type="RefSeq" id="WP_217943431.1">
    <property type="nucleotide sequence ID" value="NZ_JAHTGR010000008.1"/>
</dbReference>
<evidence type="ECO:0000256" key="6">
    <source>
        <dbReference type="ARBA" id="ARBA00023065"/>
    </source>
</evidence>
<reference evidence="12" key="2">
    <citation type="submission" date="2022-03" db="EMBL/GenBank/DDBJ databases">
        <title>Genome Encyclopedia of Bacteria and Archaea VI: Functional Genomics of Type Strains.</title>
        <authorList>
            <person name="Whitman W."/>
        </authorList>
    </citation>
    <scope>NUCLEOTIDE SEQUENCE</scope>
    <source>
        <strain evidence="12">HSC-15S17</strain>
    </source>
</reference>
<feature type="chain" id="PRO_5041277951" evidence="9">
    <location>
        <begin position="21"/>
        <end position="330"/>
    </location>
</feature>